<dbReference type="InterPro" id="IPR000246">
    <property type="entry name" value="Peptidase_T2"/>
</dbReference>
<dbReference type="PANTHER" id="PTHR10188">
    <property type="entry name" value="L-ASPARAGINASE"/>
    <property type="match status" value="1"/>
</dbReference>
<dbReference type="InterPro" id="IPR029055">
    <property type="entry name" value="Ntn_hydrolases_N"/>
</dbReference>
<dbReference type="OrthoDB" id="77601at2759"/>
<proteinExistence type="predicted"/>
<feature type="region of interest" description="Disordered" evidence="3">
    <location>
        <begin position="167"/>
        <end position="186"/>
    </location>
</feature>
<organism evidence="4 5">
    <name type="scientific">Coniella lustricola</name>
    <dbReference type="NCBI Taxonomy" id="2025994"/>
    <lineage>
        <taxon>Eukaryota</taxon>
        <taxon>Fungi</taxon>
        <taxon>Dikarya</taxon>
        <taxon>Ascomycota</taxon>
        <taxon>Pezizomycotina</taxon>
        <taxon>Sordariomycetes</taxon>
        <taxon>Sordariomycetidae</taxon>
        <taxon>Diaporthales</taxon>
        <taxon>Schizoparmaceae</taxon>
        <taxon>Coniella</taxon>
    </lineage>
</organism>
<dbReference type="EMBL" id="KZ678441">
    <property type="protein sequence ID" value="PSR85554.1"/>
    <property type="molecule type" value="Genomic_DNA"/>
</dbReference>
<feature type="active site" description="Nucleophile" evidence="1">
    <location>
        <position position="352"/>
    </location>
</feature>
<dbReference type="Gene3D" id="3.60.20.30">
    <property type="entry name" value="(Glycosyl)asparaginase"/>
    <property type="match status" value="1"/>
</dbReference>
<evidence type="ECO:0000256" key="1">
    <source>
        <dbReference type="PIRSR" id="PIRSR600246-1"/>
    </source>
</evidence>
<name>A0A2T3A833_9PEZI</name>
<feature type="region of interest" description="Disordered" evidence="3">
    <location>
        <begin position="215"/>
        <end position="236"/>
    </location>
</feature>
<feature type="compositionally biased region" description="Low complexity" evidence="3">
    <location>
        <begin position="317"/>
        <end position="327"/>
    </location>
</feature>
<dbReference type="STRING" id="2025994.A0A2T3A833"/>
<dbReference type="GO" id="GO:0004298">
    <property type="term" value="F:threonine-type endopeptidase activity"/>
    <property type="evidence" value="ECO:0007669"/>
    <property type="project" value="InterPro"/>
</dbReference>
<feature type="region of interest" description="Disordered" evidence="3">
    <location>
        <begin position="283"/>
        <end position="327"/>
    </location>
</feature>
<sequence length="539" mass="56690">MSIFIHAGAGYHSLQNESVHLAMCSKAATRGMECLRAGRTAVEAVEAAIMVLEDNEITNAGLGSNLTINGIVECDATIVDHHGRGGACGAVPNIKNPISLARLILDTSTEALTLRRVPPNFLVGEGAKSFAIEHGMPTVANSKLISRNAEDRYKRWLSDLERAHSMVSATPVASPKAGVSQRNDWQARSVEHSIVGDKAKKGLLRDHASAIMASTWNEGQPDSPSPESKLSLAASRSSHLLTPTKIRSPLSGADNDLRFDALVDTWPVAKRVKTALVEQSHLNGGSIPLAPQTKSNADVPAAGDGSLDANSMPEPLPSSGTSTSPPLTHKKYAVTELATEPSPADLDLITDTMGAIAIDQWGNIAGGSSSGGIGMKHCGRTGPAALVGIGTAVVPVNAADPEQKTVAAVTSGTGEHMATTMAASKCAERLYHGTKQGPTGRDIHDCDSADIMKSFVEKDFMNHPGVRGQSSIRAIGVMAVEVTKSGVYLHWAHNTDSFALASFGSDDREPQTCMSRLPENATVNVGARKINKTKPKTIC</sequence>
<reference evidence="4 5" key="1">
    <citation type="journal article" date="2018" name="Mycol. Prog.">
        <title>Coniella lustricola, a new species from submerged detritus.</title>
        <authorList>
            <person name="Raudabaugh D.B."/>
            <person name="Iturriaga T."/>
            <person name="Carver A."/>
            <person name="Mondo S."/>
            <person name="Pangilinan J."/>
            <person name="Lipzen A."/>
            <person name="He G."/>
            <person name="Amirebrahimi M."/>
            <person name="Grigoriev I.V."/>
            <person name="Miller A.N."/>
        </authorList>
    </citation>
    <scope>NUCLEOTIDE SEQUENCE [LARGE SCALE GENOMIC DNA]</scope>
    <source>
        <strain evidence="4 5">B22-T-1</strain>
    </source>
</reference>
<dbReference type="GO" id="GO:0051604">
    <property type="term" value="P:protein maturation"/>
    <property type="evidence" value="ECO:0007669"/>
    <property type="project" value="TreeGrafter"/>
</dbReference>
<dbReference type="Proteomes" id="UP000241462">
    <property type="component" value="Unassembled WGS sequence"/>
</dbReference>
<evidence type="ECO:0000256" key="3">
    <source>
        <dbReference type="SAM" id="MobiDB-lite"/>
    </source>
</evidence>
<evidence type="ECO:0000256" key="2">
    <source>
        <dbReference type="PIRSR" id="PIRSR600246-3"/>
    </source>
</evidence>
<dbReference type="AlphaFoldDB" id="A0A2T3A833"/>
<evidence type="ECO:0000313" key="5">
    <source>
        <dbReference type="Proteomes" id="UP000241462"/>
    </source>
</evidence>
<feature type="site" description="Cleavage; by autolysis" evidence="2">
    <location>
        <begin position="351"/>
        <end position="352"/>
    </location>
</feature>
<dbReference type="SUPFAM" id="SSF56235">
    <property type="entry name" value="N-terminal nucleophile aminohydrolases (Ntn hydrolases)"/>
    <property type="match status" value="1"/>
</dbReference>
<dbReference type="CDD" id="cd04514">
    <property type="entry name" value="Taspase1_like"/>
    <property type="match status" value="2"/>
</dbReference>
<keyword evidence="5" id="KW-1185">Reference proteome</keyword>
<accession>A0A2T3A833</accession>
<dbReference type="InterPro" id="IPR037464">
    <property type="entry name" value="Taspase1"/>
</dbReference>
<dbReference type="InParanoid" id="A0A2T3A833"/>
<evidence type="ECO:0000313" key="4">
    <source>
        <dbReference type="EMBL" id="PSR85554.1"/>
    </source>
</evidence>
<dbReference type="GO" id="GO:0005737">
    <property type="term" value="C:cytoplasm"/>
    <property type="evidence" value="ECO:0007669"/>
    <property type="project" value="TreeGrafter"/>
</dbReference>
<dbReference type="PANTHER" id="PTHR10188:SF8">
    <property type="entry name" value="THREONINE ASPARTASE 1"/>
    <property type="match status" value="1"/>
</dbReference>
<gene>
    <name evidence="4" type="ORF">BD289DRAFT_368345</name>
</gene>
<protein>
    <submittedName>
        <fullName evidence="4">Nucleophile aminohydrolase</fullName>
    </submittedName>
</protein>
<feature type="compositionally biased region" description="Polar residues" evidence="3">
    <location>
        <begin position="215"/>
        <end position="226"/>
    </location>
</feature>
<dbReference type="Pfam" id="PF01112">
    <property type="entry name" value="Asparaginase_2"/>
    <property type="match status" value="2"/>
</dbReference>
<dbReference type="FunFam" id="3.60.20.30:FF:000007">
    <property type="entry name" value="Similar to threonine aspartase"/>
    <property type="match status" value="1"/>
</dbReference>
<keyword evidence="4" id="KW-0378">Hydrolase</keyword>